<organism evidence="7">
    <name type="scientific">Brassica campestris</name>
    <name type="common">Field mustard</name>
    <dbReference type="NCBI Taxonomy" id="3711"/>
    <lineage>
        <taxon>Eukaryota</taxon>
        <taxon>Viridiplantae</taxon>
        <taxon>Streptophyta</taxon>
        <taxon>Embryophyta</taxon>
        <taxon>Tracheophyta</taxon>
        <taxon>Spermatophyta</taxon>
        <taxon>Magnoliopsida</taxon>
        <taxon>eudicotyledons</taxon>
        <taxon>Gunneridae</taxon>
        <taxon>Pentapetalae</taxon>
        <taxon>rosids</taxon>
        <taxon>malvids</taxon>
        <taxon>Brassicales</taxon>
        <taxon>Brassicaceae</taxon>
        <taxon>Brassiceae</taxon>
        <taxon>Brassica</taxon>
    </lineage>
</organism>
<dbReference type="PANTHER" id="PTHR32295">
    <property type="entry name" value="IQ-DOMAIN 5-RELATED"/>
    <property type="match status" value="1"/>
</dbReference>
<accession>A0A3P6BYA9</accession>
<feature type="compositionally biased region" description="Basic and acidic residues" evidence="5">
    <location>
        <begin position="535"/>
        <end position="565"/>
    </location>
</feature>
<feature type="domain" description="DUF4005" evidence="6">
    <location>
        <begin position="562"/>
        <end position="649"/>
    </location>
</feature>
<proteinExistence type="inferred from homology"/>
<dbReference type="CDD" id="cd23767">
    <property type="entry name" value="IQCD"/>
    <property type="match status" value="1"/>
</dbReference>
<feature type="region of interest" description="Disordered" evidence="5">
    <location>
        <begin position="462"/>
        <end position="678"/>
    </location>
</feature>
<dbReference type="InterPro" id="IPR000048">
    <property type="entry name" value="IQ_motif_EF-hand-BS"/>
</dbReference>
<dbReference type="EMBL" id="LR031575">
    <property type="protein sequence ID" value="VDD07228.1"/>
    <property type="molecule type" value="Genomic_DNA"/>
</dbReference>
<dbReference type="PANTHER" id="PTHR32295:SF261">
    <property type="entry name" value="PROTEIN IQ-DOMAIN 30"/>
    <property type="match status" value="1"/>
</dbReference>
<reference evidence="7" key="1">
    <citation type="submission" date="2018-11" db="EMBL/GenBank/DDBJ databases">
        <authorList>
            <consortium name="Genoscope - CEA"/>
            <person name="William W."/>
        </authorList>
    </citation>
    <scope>NUCLEOTIDE SEQUENCE</scope>
</reference>
<evidence type="ECO:0000259" key="6">
    <source>
        <dbReference type="Pfam" id="PF13178"/>
    </source>
</evidence>
<gene>
    <name evidence="7" type="ORF">BRAA08T34948Z</name>
</gene>
<feature type="compositionally biased region" description="Polar residues" evidence="5">
    <location>
        <begin position="669"/>
        <end position="678"/>
    </location>
</feature>
<dbReference type="InterPro" id="IPR027417">
    <property type="entry name" value="P-loop_NTPase"/>
</dbReference>
<evidence type="ECO:0000256" key="3">
    <source>
        <dbReference type="ARBA" id="ARBA00024378"/>
    </source>
</evidence>
<dbReference type="PROSITE" id="PS50096">
    <property type="entry name" value="IQ"/>
    <property type="match status" value="2"/>
</dbReference>
<comment type="function">
    <text evidence="4">May be involved in cooperative interactions with calmodulins or calmodulin-like proteins. Recruits calmodulin proteins to microtubules, thus being a potential scaffold in cellular signaling and trafficking. May associate with nucleic acids and regulate gene expression at the transcriptional or post-transcriptional level.</text>
</comment>
<keyword evidence="1" id="KW-0112">Calmodulin-binding</keyword>
<dbReference type="InterPro" id="IPR025064">
    <property type="entry name" value="DUF4005"/>
</dbReference>
<dbReference type="Pfam" id="PF00612">
    <property type="entry name" value="IQ"/>
    <property type="match status" value="2"/>
</dbReference>
<evidence type="ECO:0000313" key="7">
    <source>
        <dbReference type="EMBL" id="VDD07228.1"/>
    </source>
</evidence>
<feature type="compositionally biased region" description="Basic and acidic residues" evidence="5">
    <location>
        <begin position="657"/>
        <end position="668"/>
    </location>
</feature>
<dbReference type="SMART" id="SM00015">
    <property type="entry name" value="IQ"/>
    <property type="match status" value="2"/>
</dbReference>
<sequence length="678" mass="74890">MDKTRADLHSRIIATLQSVDFHFKAHPETKSSQSQILVAFSKGVEVWKAKLECLSHCRNSSNTGSENSLKRRIWSELLEETGFGSVDLRSGFIYFCKEVWFCVLVVDIMGKPARWLKSVLLGKKSSKSSGSKDKERVVNGKEVVVVSRIEESDVVSDLPSFGNATVSTSSAVVEETQNTEREVVSDDEIQLPESQVLPTESPTAASVVVPDDLLSDSDKIQQEVAATTLQAAFRGYLARRAFWALKGIIRLQALIRGHMVRRQAVATLCCVMGIVRLQALARGKEIRRSDIGVEVHRRCLVMLNSFDSNKLPEDSVVETHTYLGIKKLTANAFAQKLLASSPNVMPVHLDNDSSNSIWLENWSASCFWKPVPQPKKTSVRKTQKKFEGDFAKPKKSVRKVPAPNLDSSSAGAQTAFEFEKPKRSSFRKFSTSQSVELPPLEEPPQVDLEKVKRGLRKVHNPVVENSIQPQPSPEKEIEKPALALKEPVTVSTFDEEEKETVVEILHTHGPLETNEAAPDSPLVNQIEESQENVMAEEKEDVKEERTPKQKKSAGKENKKSVKKDSPVSATTTTQAAECQESSNGNQSSTPGLPSYMQATKSAKAKLRLQQGSSSPKQQGAEKVTRRYSLPSSGNNARVTSDSPKTTRVSNSGGKTGKKTEKPLGREGNGKTTQVEWKR</sequence>
<evidence type="ECO:0000256" key="4">
    <source>
        <dbReference type="ARBA" id="ARBA00045534"/>
    </source>
</evidence>
<evidence type="ECO:0000256" key="1">
    <source>
        <dbReference type="ARBA" id="ARBA00022860"/>
    </source>
</evidence>
<dbReference type="Gene3D" id="1.20.5.190">
    <property type="match status" value="1"/>
</dbReference>
<dbReference type="SUPFAM" id="SSF52540">
    <property type="entry name" value="P-loop containing nucleoside triphosphate hydrolases"/>
    <property type="match status" value="1"/>
</dbReference>
<feature type="region of interest" description="Disordered" evidence="5">
    <location>
        <begin position="391"/>
        <end position="413"/>
    </location>
</feature>
<dbReference type="GO" id="GO:0005516">
    <property type="term" value="F:calmodulin binding"/>
    <property type="evidence" value="ECO:0007669"/>
    <property type="project" value="UniProtKB-KW"/>
</dbReference>
<evidence type="ECO:0000256" key="5">
    <source>
        <dbReference type="SAM" id="MobiDB-lite"/>
    </source>
</evidence>
<dbReference type="AlphaFoldDB" id="A0A3P6BYA9"/>
<protein>
    <recommendedName>
        <fullName evidence="6">DUF4005 domain-containing protein</fullName>
    </recommendedName>
</protein>
<evidence type="ECO:0000256" key="2">
    <source>
        <dbReference type="ARBA" id="ARBA00024341"/>
    </source>
</evidence>
<comment type="similarity">
    <text evidence="2">Belongs to the IQD family.</text>
</comment>
<name>A0A3P6BYA9_BRACM</name>
<dbReference type="Pfam" id="PF13178">
    <property type="entry name" value="DUF4005"/>
    <property type="match status" value="1"/>
</dbReference>
<feature type="compositionally biased region" description="Polar residues" evidence="5">
    <location>
        <begin position="629"/>
        <end position="652"/>
    </location>
</feature>
<feature type="compositionally biased region" description="Polar residues" evidence="5">
    <location>
        <begin position="579"/>
        <end position="600"/>
    </location>
</feature>
<comment type="subunit">
    <text evidence="3">Binds to multiple calmodulin (CaM) in the presence of Ca(2+) and CaM-like proteins.</text>
</comment>